<protein>
    <recommendedName>
        <fullName evidence="1">FlgO domain-containing protein</fullName>
    </recommendedName>
</protein>
<dbReference type="EMBL" id="LO017727">
    <property type="protein sequence ID" value="CRH06323.1"/>
    <property type="molecule type" value="Genomic_DNA"/>
</dbReference>
<feature type="domain" description="FlgO" evidence="1">
    <location>
        <begin position="39"/>
        <end position="171"/>
    </location>
</feature>
<sequence length="191" mass="20926">MGAALGGCQHIQMVPPQPLPVEMATPAKAPEVDLIGMSHQIADALVAELRKNHPSYHRSKPILVTSFVNRSNLDSTSELGLLIADHIASRITQQGFAVLEPKLRQDLAIRQQQGEFILSRDIDKLSAEYKAYAVVTGNYTRGRSTLDFTTRMIRVNNRQVLSSVDAKLPLSPSTEDLLLETGGPSLTVVDR</sequence>
<evidence type="ECO:0000313" key="2">
    <source>
        <dbReference type="EMBL" id="CRH06323.1"/>
    </source>
</evidence>
<dbReference type="Pfam" id="PF17680">
    <property type="entry name" value="FlgO"/>
    <property type="match status" value="1"/>
</dbReference>
<evidence type="ECO:0000259" key="1">
    <source>
        <dbReference type="Pfam" id="PF17680"/>
    </source>
</evidence>
<accession>A0A1S7LIV0</accession>
<reference evidence="2" key="1">
    <citation type="submission" date="2015-04" db="EMBL/GenBank/DDBJ databases">
        <authorList>
            <person name="Syromyatnikov M.Y."/>
            <person name="Popov V.N."/>
        </authorList>
    </citation>
    <scope>NUCLEOTIDE SEQUENCE</scope>
    <source>
        <strain evidence="2">MO-1</strain>
    </source>
</reference>
<name>A0A1S7LIV0_MAGMO</name>
<dbReference type="AlphaFoldDB" id="A0A1S7LIV0"/>
<proteinExistence type="predicted"/>
<gene>
    <name evidence="2" type="ORF">MAGMO_2156</name>
</gene>
<dbReference type="InterPro" id="IPR041215">
    <property type="entry name" value="FlgO_dom"/>
</dbReference>
<organism evidence="2">
    <name type="scientific">Magnetococcus massalia (strain MO-1)</name>
    <dbReference type="NCBI Taxonomy" id="451514"/>
    <lineage>
        <taxon>Bacteria</taxon>
        <taxon>Pseudomonadati</taxon>
        <taxon>Pseudomonadota</taxon>
        <taxon>Magnetococcia</taxon>
        <taxon>Magnetococcales</taxon>
        <taxon>Magnetococcaceae</taxon>
        <taxon>Magnetococcus</taxon>
    </lineage>
</organism>